<comment type="cofactor">
    <cofactor evidence="1">
        <name>Mg(2+)</name>
        <dbReference type="ChEBI" id="CHEBI:18420"/>
    </cofactor>
</comment>
<name>A0A6G9QKE6_9GAMM</name>
<feature type="domain" description="GGDEF" evidence="3">
    <location>
        <begin position="165"/>
        <end position="293"/>
    </location>
</feature>
<reference evidence="4 5" key="1">
    <citation type="submission" date="2020-03" db="EMBL/GenBank/DDBJ databases">
        <title>Complete genome sequence of Shewanella sp.</title>
        <authorList>
            <person name="Kim Y.-S."/>
            <person name="Kim S.-J."/>
            <person name="Jung H.-K."/>
            <person name="Kim K.-H."/>
        </authorList>
    </citation>
    <scope>NUCLEOTIDE SEQUENCE [LARGE SCALE GENOMIC DNA]</scope>
    <source>
        <strain evidence="4 5">PN3F2</strain>
    </source>
</reference>
<evidence type="ECO:0000313" key="5">
    <source>
        <dbReference type="Proteomes" id="UP000502608"/>
    </source>
</evidence>
<dbReference type="CDD" id="cd01949">
    <property type="entry name" value="GGDEF"/>
    <property type="match status" value="1"/>
</dbReference>
<dbReference type="PROSITE" id="PS50887">
    <property type="entry name" value="GGDEF"/>
    <property type="match status" value="1"/>
</dbReference>
<evidence type="ECO:0000313" key="4">
    <source>
        <dbReference type="EMBL" id="QIR14932.1"/>
    </source>
</evidence>
<organism evidence="4 5">
    <name type="scientific">Shewanella aestuarii</name>
    <dbReference type="NCBI Taxonomy" id="1028752"/>
    <lineage>
        <taxon>Bacteria</taxon>
        <taxon>Pseudomonadati</taxon>
        <taxon>Pseudomonadota</taxon>
        <taxon>Gammaproteobacteria</taxon>
        <taxon>Alteromonadales</taxon>
        <taxon>Shewanellaceae</taxon>
        <taxon>Shewanella</taxon>
    </lineage>
</organism>
<dbReference type="InterPro" id="IPR043128">
    <property type="entry name" value="Rev_trsase/Diguanyl_cyclase"/>
</dbReference>
<dbReference type="InterPro" id="IPR000160">
    <property type="entry name" value="GGDEF_dom"/>
</dbReference>
<sequence length="296" mass="33338">MDFAIATELYPDDYQYSSDNFLKSDSEIDLVKVIQQLHGSLDPRTVFACYGKIIGQHLPVTAIQIYIGEQKYTWGRLQGIALHRNITVDNVNVALHYYLSKPLGLQHIEQLIQLETLVSLPLHNALKHKQMSNHAMFDALTGLGNRFYFHKYIQKALARANRRQSQVSLIVLDIDKFKSINDQFGHLIGDSLLISFSELISESIRDTDHAFRIGGDEFVIVAEGDVQAASLVCQRIIDNQSLHTELVDYHVQCSLGIAQAKSQEEVDSLFHRADEAMYTAKAAGRNCFSISEDLIG</sequence>
<dbReference type="EMBL" id="CP050313">
    <property type="protein sequence ID" value="QIR14932.1"/>
    <property type="molecule type" value="Genomic_DNA"/>
</dbReference>
<dbReference type="SUPFAM" id="SSF55073">
    <property type="entry name" value="Nucleotide cyclase"/>
    <property type="match status" value="1"/>
</dbReference>
<dbReference type="SMART" id="SM00267">
    <property type="entry name" value="GGDEF"/>
    <property type="match status" value="1"/>
</dbReference>
<dbReference type="InterPro" id="IPR050469">
    <property type="entry name" value="Diguanylate_Cyclase"/>
</dbReference>
<dbReference type="InterPro" id="IPR029787">
    <property type="entry name" value="Nucleotide_cyclase"/>
</dbReference>
<dbReference type="Proteomes" id="UP000502608">
    <property type="component" value="Chromosome"/>
</dbReference>
<dbReference type="PANTHER" id="PTHR45138:SF6">
    <property type="entry name" value="DIGUANYLATE CYCLASE DGCN"/>
    <property type="match status" value="1"/>
</dbReference>
<evidence type="ECO:0000256" key="1">
    <source>
        <dbReference type="ARBA" id="ARBA00001946"/>
    </source>
</evidence>
<accession>A0A6G9QKE6</accession>
<dbReference type="Pfam" id="PF00990">
    <property type="entry name" value="GGDEF"/>
    <property type="match status" value="1"/>
</dbReference>
<gene>
    <name evidence="4" type="ORF">HBH39_10915</name>
</gene>
<dbReference type="NCBIfam" id="TIGR00254">
    <property type="entry name" value="GGDEF"/>
    <property type="match status" value="1"/>
</dbReference>
<protein>
    <recommendedName>
        <fullName evidence="2">diguanylate cyclase</fullName>
        <ecNumber evidence="2">2.7.7.65</ecNumber>
    </recommendedName>
</protein>
<dbReference type="AlphaFoldDB" id="A0A6G9QKE6"/>
<dbReference type="PANTHER" id="PTHR45138">
    <property type="entry name" value="REGULATORY COMPONENTS OF SENSORY TRANSDUCTION SYSTEM"/>
    <property type="match status" value="1"/>
</dbReference>
<evidence type="ECO:0000256" key="2">
    <source>
        <dbReference type="ARBA" id="ARBA00012528"/>
    </source>
</evidence>
<dbReference type="Gene3D" id="3.30.70.270">
    <property type="match status" value="1"/>
</dbReference>
<dbReference type="FunFam" id="3.30.70.270:FF:000001">
    <property type="entry name" value="Diguanylate cyclase domain protein"/>
    <property type="match status" value="1"/>
</dbReference>
<keyword evidence="5" id="KW-1185">Reference proteome</keyword>
<dbReference type="GO" id="GO:0005886">
    <property type="term" value="C:plasma membrane"/>
    <property type="evidence" value="ECO:0007669"/>
    <property type="project" value="TreeGrafter"/>
</dbReference>
<dbReference type="GO" id="GO:0043709">
    <property type="term" value="P:cell adhesion involved in single-species biofilm formation"/>
    <property type="evidence" value="ECO:0007669"/>
    <property type="project" value="TreeGrafter"/>
</dbReference>
<dbReference type="RefSeq" id="WP_167678188.1">
    <property type="nucleotide sequence ID" value="NZ_CP050313.1"/>
</dbReference>
<dbReference type="KEGG" id="saes:HBH39_10915"/>
<dbReference type="GO" id="GO:0052621">
    <property type="term" value="F:diguanylate cyclase activity"/>
    <property type="evidence" value="ECO:0007669"/>
    <property type="project" value="UniProtKB-EC"/>
</dbReference>
<dbReference type="GO" id="GO:1902201">
    <property type="term" value="P:negative regulation of bacterial-type flagellum-dependent cell motility"/>
    <property type="evidence" value="ECO:0007669"/>
    <property type="project" value="TreeGrafter"/>
</dbReference>
<dbReference type="EC" id="2.7.7.65" evidence="2"/>
<evidence type="ECO:0000259" key="3">
    <source>
        <dbReference type="PROSITE" id="PS50887"/>
    </source>
</evidence>
<proteinExistence type="predicted"/>